<evidence type="ECO:0000313" key="2">
    <source>
        <dbReference type="EnsemblPlants" id="Solyc12g038403.1.1"/>
    </source>
</evidence>
<organism evidence="2">
    <name type="scientific">Solanum lycopersicum</name>
    <name type="common">Tomato</name>
    <name type="synonym">Lycopersicon esculentum</name>
    <dbReference type="NCBI Taxonomy" id="4081"/>
    <lineage>
        <taxon>Eukaryota</taxon>
        <taxon>Viridiplantae</taxon>
        <taxon>Streptophyta</taxon>
        <taxon>Embryophyta</taxon>
        <taxon>Tracheophyta</taxon>
        <taxon>Spermatophyta</taxon>
        <taxon>Magnoliopsida</taxon>
        <taxon>eudicotyledons</taxon>
        <taxon>Gunneridae</taxon>
        <taxon>Pentapetalae</taxon>
        <taxon>asterids</taxon>
        <taxon>lamiids</taxon>
        <taxon>Solanales</taxon>
        <taxon>Solanaceae</taxon>
        <taxon>Solanoideae</taxon>
        <taxon>Solaneae</taxon>
        <taxon>Solanum</taxon>
        <taxon>Solanum subgen. Lycopersicon</taxon>
    </lineage>
</organism>
<dbReference type="Gramene" id="Solyc12g038403.1.1">
    <property type="protein sequence ID" value="Solyc12g038403.1.1"/>
    <property type="gene ID" value="Solyc12g038403.1"/>
</dbReference>
<sequence>MRSFMSSFASLCWFSLMISYFIAVVGRTIWFKCVKLFVIARTQVVFETVQMLLWYNSSRIFGAYYFSYRCGSREEQSTSYYRKFIRDYGQLAAPLTGLLKKNSFQWSDLTLDAFQKLQQALSSAPVLRLPDFTMNFTVECDASGGGIGAVMQQEGQPIAFFSRQLAARHQKLAAYERELIGLAKAVQHWRPYLWERPFLIRTDQYSLK</sequence>
<evidence type="ECO:0000313" key="3">
    <source>
        <dbReference type="Proteomes" id="UP000004994"/>
    </source>
</evidence>
<dbReference type="OMA" id="ETDACAK"/>
<evidence type="ECO:0000259" key="1">
    <source>
        <dbReference type="Pfam" id="PF17919"/>
    </source>
</evidence>
<keyword evidence="3" id="KW-1185">Reference proteome</keyword>
<feature type="domain" description="Reverse transcriptase/retrotransposon-derived protein RNase H-like" evidence="1">
    <location>
        <begin position="106"/>
        <end position="200"/>
    </location>
</feature>
<proteinExistence type="predicted"/>
<reference evidence="2" key="2">
    <citation type="submission" date="2019-01" db="UniProtKB">
        <authorList>
            <consortium name="EnsemblPlants"/>
        </authorList>
    </citation>
    <scope>IDENTIFICATION</scope>
    <source>
        <strain evidence="2">cv. Heinz 1706</strain>
    </source>
</reference>
<dbReference type="InterPro" id="IPR051320">
    <property type="entry name" value="Viral_Replic_Matur_Polypro"/>
</dbReference>
<dbReference type="InterPro" id="IPR043128">
    <property type="entry name" value="Rev_trsase/Diguanyl_cyclase"/>
</dbReference>
<dbReference type="InterPro" id="IPR043502">
    <property type="entry name" value="DNA/RNA_pol_sf"/>
</dbReference>
<dbReference type="InParanoid" id="A0A3Q7J8D2"/>
<dbReference type="PANTHER" id="PTHR33064:SF37">
    <property type="entry name" value="RIBONUCLEASE H"/>
    <property type="match status" value="1"/>
</dbReference>
<dbReference type="AlphaFoldDB" id="A0A3Q7J8D2"/>
<protein>
    <recommendedName>
        <fullName evidence="1">Reverse transcriptase/retrotransposon-derived protein RNase H-like domain-containing protein</fullName>
    </recommendedName>
</protein>
<dbReference type="PANTHER" id="PTHR33064">
    <property type="entry name" value="POL PROTEIN"/>
    <property type="match status" value="1"/>
</dbReference>
<dbReference type="Pfam" id="PF17919">
    <property type="entry name" value="RT_RNaseH_2"/>
    <property type="match status" value="1"/>
</dbReference>
<dbReference type="SUPFAM" id="SSF56672">
    <property type="entry name" value="DNA/RNA polymerases"/>
    <property type="match status" value="1"/>
</dbReference>
<name>A0A3Q7J8D2_SOLLC</name>
<dbReference type="FunFam" id="3.30.70.270:FF:000020">
    <property type="entry name" value="Transposon Tf2-6 polyprotein-like Protein"/>
    <property type="match status" value="1"/>
</dbReference>
<dbReference type="Gene3D" id="3.30.70.270">
    <property type="match status" value="1"/>
</dbReference>
<dbReference type="Proteomes" id="UP000004994">
    <property type="component" value="Chromosome 12"/>
</dbReference>
<dbReference type="EnsemblPlants" id="Solyc12g038403.1.1">
    <property type="protein sequence ID" value="Solyc12g038403.1.1"/>
    <property type="gene ID" value="Solyc12g038403.1"/>
</dbReference>
<accession>A0A3Q7J8D2</accession>
<dbReference type="InterPro" id="IPR041577">
    <property type="entry name" value="RT_RNaseH_2"/>
</dbReference>
<dbReference type="STRING" id="4081.A0A3Q7J8D2"/>
<reference evidence="2" key="1">
    <citation type="journal article" date="2012" name="Nature">
        <title>The tomato genome sequence provides insights into fleshy fruit evolution.</title>
        <authorList>
            <consortium name="Tomato Genome Consortium"/>
        </authorList>
    </citation>
    <scope>NUCLEOTIDE SEQUENCE [LARGE SCALE GENOMIC DNA]</scope>
    <source>
        <strain evidence="2">cv. Heinz 1706</strain>
    </source>
</reference>